<reference evidence="1 2" key="1">
    <citation type="submission" date="2022-11" db="EMBL/GenBank/DDBJ databases">
        <title>Spartinivicinus poritis sp. nov., isolated from scleractinian coral Porites lutea.</title>
        <authorList>
            <person name="Zhang G."/>
            <person name="Cai L."/>
            <person name="Wei Q."/>
        </authorList>
    </citation>
    <scope>NUCLEOTIDE SEQUENCE [LARGE SCALE GENOMIC DNA]</scope>
    <source>
        <strain evidence="1 2">A2-2</strain>
    </source>
</reference>
<evidence type="ECO:0000313" key="2">
    <source>
        <dbReference type="Proteomes" id="UP001528823"/>
    </source>
</evidence>
<comment type="caution">
    <text evidence="1">The sequence shown here is derived from an EMBL/GenBank/DDBJ whole genome shotgun (WGS) entry which is preliminary data.</text>
</comment>
<keyword evidence="2" id="KW-1185">Reference proteome</keyword>
<gene>
    <name evidence="1" type="ORF">ORQ98_11970</name>
</gene>
<evidence type="ECO:0000313" key="1">
    <source>
        <dbReference type="EMBL" id="MDE1462686.1"/>
    </source>
</evidence>
<dbReference type="Proteomes" id="UP001528823">
    <property type="component" value="Unassembled WGS sequence"/>
</dbReference>
<dbReference type="EMBL" id="JAPMOU010000013">
    <property type="protein sequence ID" value="MDE1462686.1"/>
    <property type="molecule type" value="Genomic_DNA"/>
</dbReference>
<dbReference type="RefSeq" id="WP_274689040.1">
    <property type="nucleotide sequence ID" value="NZ_JAPMOU010000013.1"/>
</dbReference>
<proteinExistence type="predicted"/>
<accession>A0ABT5U8J2</accession>
<name>A0ABT5U8J2_9GAMM</name>
<organism evidence="1 2">
    <name type="scientific">Spartinivicinus poritis</name>
    <dbReference type="NCBI Taxonomy" id="2994640"/>
    <lineage>
        <taxon>Bacteria</taxon>
        <taxon>Pseudomonadati</taxon>
        <taxon>Pseudomonadota</taxon>
        <taxon>Gammaproteobacteria</taxon>
        <taxon>Oceanospirillales</taxon>
        <taxon>Zooshikellaceae</taxon>
        <taxon>Spartinivicinus</taxon>
    </lineage>
</organism>
<sequence length="199" mass="24121">MAGDRWLLKRGEIDASIDFKKGKKDTSSWRRYTGENELLFDILIGDLAEPVYPEKGEASWSIDKLRGEYRDIFGMTQWLCNKQLNYINKDCLFQYDNYLEYWCLSCFKLKETDAVAKRKAFEDWDLIQEGLYRIYHFDTEKEGDTCRTRFIHKMRRILDEREFIPEFKQMWLDIKSNKINVEEPWNIHWKPKPKKPRLP</sequence>
<protein>
    <submittedName>
        <fullName evidence="1">Uncharacterized protein</fullName>
    </submittedName>
</protein>